<gene>
    <name evidence="8" type="ORF">SMN809_LOCUS75347</name>
</gene>
<dbReference type="GO" id="GO:0043812">
    <property type="term" value="F:phosphatidylinositol-4-phosphate phosphatase activity"/>
    <property type="evidence" value="ECO:0007669"/>
    <property type="project" value="TreeGrafter"/>
</dbReference>
<comment type="caution">
    <text evidence="8">The sequence shown here is derived from an EMBL/GenBank/DDBJ whole genome shotgun (WGS) entry which is preliminary data.</text>
</comment>
<dbReference type="GO" id="GO:0005783">
    <property type="term" value="C:endoplasmic reticulum"/>
    <property type="evidence" value="ECO:0007669"/>
    <property type="project" value="TreeGrafter"/>
</dbReference>
<evidence type="ECO:0000256" key="3">
    <source>
        <dbReference type="ARBA" id="ARBA00036807"/>
    </source>
</evidence>
<dbReference type="PANTHER" id="PTHR45662:SF2">
    <property type="entry name" value="PHOSPHATIDYLINOSITOL-3-PHOSPHATASE SAC1"/>
    <property type="match status" value="1"/>
</dbReference>
<evidence type="ECO:0000256" key="5">
    <source>
        <dbReference type="ARBA" id="ARBA00041396"/>
    </source>
</evidence>
<sequence length="60" mass="7043">MITLVTDTTRGSVPCFWSQLPDLRYKPKVTVTPSNNHMAAFRKHFEEQECYYGRQFCISL</sequence>
<dbReference type="InterPro" id="IPR002013">
    <property type="entry name" value="SAC_dom"/>
</dbReference>
<evidence type="ECO:0000256" key="2">
    <source>
        <dbReference type="ARBA" id="ARBA00036631"/>
    </source>
</evidence>
<evidence type="ECO:0000256" key="6">
    <source>
        <dbReference type="ARBA" id="ARBA00041911"/>
    </source>
</evidence>
<reference evidence="8" key="1">
    <citation type="submission" date="2021-02" db="EMBL/GenBank/DDBJ databases">
        <authorList>
            <person name="Nowell W R."/>
        </authorList>
    </citation>
    <scope>NUCLEOTIDE SEQUENCE</scope>
</reference>
<evidence type="ECO:0000256" key="1">
    <source>
        <dbReference type="ARBA" id="ARBA00013038"/>
    </source>
</evidence>
<dbReference type="GO" id="GO:0046856">
    <property type="term" value="P:phosphatidylinositol dephosphorylation"/>
    <property type="evidence" value="ECO:0007669"/>
    <property type="project" value="TreeGrafter"/>
</dbReference>
<accession>A0A8S3IKH7</accession>
<comment type="catalytic activity">
    <reaction evidence="3">
        <text>a 1,2-diacyl-sn-glycero-3-phospho-(1D-myo-inositol 4-phosphate) + H2O = a 1,2-diacyl-sn-glycero-3-phospho-(1D-myo-inositol) + phosphate</text>
        <dbReference type="Rhea" id="RHEA:55652"/>
        <dbReference type="ChEBI" id="CHEBI:15377"/>
        <dbReference type="ChEBI" id="CHEBI:43474"/>
        <dbReference type="ChEBI" id="CHEBI:57880"/>
        <dbReference type="ChEBI" id="CHEBI:58178"/>
    </reaction>
    <physiologicalReaction direction="left-to-right" evidence="3">
        <dbReference type="Rhea" id="RHEA:55653"/>
    </physiologicalReaction>
</comment>
<evidence type="ECO:0000313" key="8">
    <source>
        <dbReference type="EMBL" id="CAF5200515.1"/>
    </source>
</evidence>
<dbReference type="PROSITE" id="PS50275">
    <property type="entry name" value="SAC"/>
    <property type="match status" value="1"/>
</dbReference>
<proteinExistence type="predicted"/>
<name>A0A8S3IKH7_9BILA</name>
<organism evidence="8 9">
    <name type="scientific">Rotaria magnacalcarata</name>
    <dbReference type="NCBI Taxonomy" id="392030"/>
    <lineage>
        <taxon>Eukaryota</taxon>
        <taxon>Metazoa</taxon>
        <taxon>Spiralia</taxon>
        <taxon>Gnathifera</taxon>
        <taxon>Rotifera</taxon>
        <taxon>Eurotatoria</taxon>
        <taxon>Bdelloidea</taxon>
        <taxon>Philodinida</taxon>
        <taxon>Philodinidae</taxon>
        <taxon>Rotaria</taxon>
    </lineage>
</organism>
<dbReference type="EC" id="3.1.3.64" evidence="1"/>
<comment type="catalytic activity">
    <reaction evidence="2">
        <text>a 1,2-diacyl-sn-glycero-3-phospho-(1D-myo-inositol-3-phosphate) + H2O = a 1,2-diacyl-sn-glycero-3-phospho-(1D-myo-inositol) + phosphate</text>
        <dbReference type="Rhea" id="RHEA:12316"/>
        <dbReference type="ChEBI" id="CHEBI:15377"/>
        <dbReference type="ChEBI" id="CHEBI:43474"/>
        <dbReference type="ChEBI" id="CHEBI:57880"/>
        <dbReference type="ChEBI" id="CHEBI:58088"/>
        <dbReference type="EC" id="3.1.3.64"/>
    </reaction>
    <physiologicalReaction direction="left-to-right" evidence="2">
        <dbReference type="Rhea" id="RHEA:12317"/>
    </physiologicalReaction>
</comment>
<feature type="domain" description="SAC" evidence="7">
    <location>
        <begin position="9"/>
        <end position="60"/>
    </location>
</feature>
<dbReference type="GO" id="GO:0004438">
    <property type="term" value="F:phosphatidylinositol-3-phosphate phosphatase activity"/>
    <property type="evidence" value="ECO:0007669"/>
    <property type="project" value="UniProtKB-EC"/>
</dbReference>
<dbReference type="Pfam" id="PF02383">
    <property type="entry name" value="Syja_N"/>
    <property type="match status" value="1"/>
</dbReference>
<evidence type="ECO:0000313" key="9">
    <source>
        <dbReference type="Proteomes" id="UP000676336"/>
    </source>
</evidence>
<dbReference type="Proteomes" id="UP000676336">
    <property type="component" value="Unassembled WGS sequence"/>
</dbReference>
<feature type="non-terminal residue" evidence="8">
    <location>
        <position position="1"/>
    </location>
</feature>
<evidence type="ECO:0000256" key="4">
    <source>
        <dbReference type="ARBA" id="ARBA00040795"/>
    </source>
</evidence>
<dbReference type="EMBL" id="CAJOBI010332278">
    <property type="protein sequence ID" value="CAF5200515.1"/>
    <property type="molecule type" value="Genomic_DNA"/>
</dbReference>
<evidence type="ECO:0000259" key="7">
    <source>
        <dbReference type="PROSITE" id="PS50275"/>
    </source>
</evidence>
<dbReference type="PANTHER" id="PTHR45662">
    <property type="entry name" value="PHOSPHATIDYLINOSITIDE PHOSPHATASE SAC1"/>
    <property type="match status" value="1"/>
</dbReference>
<dbReference type="AlphaFoldDB" id="A0A8S3IKH7"/>
<protein>
    <recommendedName>
        <fullName evidence="4">Phosphatidylinositol-3-phosphatase SAC1</fullName>
        <ecNumber evidence="1">3.1.3.64</ecNumber>
    </recommendedName>
    <alternativeName>
        <fullName evidence="6">Phosphatidylinositol-4-phosphate phosphatase</fullName>
    </alternativeName>
    <alternativeName>
        <fullName evidence="5">Suppressor of actin mutations 1-like protein</fullName>
    </alternativeName>
</protein>